<keyword evidence="1" id="KW-0812">Transmembrane</keyword>
<evidence type="ECO:0000259" key="2">
    <source>
        <dbReference type="Pfam" id="PF07596"/>
    </source>
</evidence>
<dbReference type="PANTHER" id="PTHR30093:SF2">
    <property type="entry name" value="TYPE II SECRETION SYSTEM PROTEIN H"/>
    <property type="match status" value="1"/>
</dbReference>
<name>A0A518I4S9_9PLAN</name>
<organism evidence="3 4">
    <name type="scientific">Gimesia fumaroli</name>
    <dbReference type="NCBI Taxonomy" id="2527976"/>
    <lineage>
        <taxon>Bacteria</taxon>
        <taxon>Pseudomonadati</taxon>
        <taxon>Planctomycetota</taxon>
        <taxon>Planctomycetia</taxon>
        <taxon>Planctomycetales</taxon>
        <taxon>Planctomycetaceae</taxon>
        <taxon>Gimesia</taxon>
    </lineage>
</organism>
<dbReference type="Pfam" id="PF07596">
    <property type="entry name" value="SBP_bac_10"/>
    <property type="match status" value="1"/>
</dbReference>
<keyword evidence="1" id="KW-0472">Membrane</keyword>
<evidence type="ECO:0000313" key="3">
    <source>
        <dbReference type="EMBL" id="QDV48114.1"/>
    </source>
</evidence>
<accession>A0A518I4S9</accession>
<keyword evidence="1" id="KW-1133">Transmembrane helix</keyword>
<dbReference type="InterPro" id="IPR027558">
    <property type="entry name" value="Pre_pil_HX9DG_C"/>
</dbReference>
<evidence type="ECO:0000313" key="4">
    <source>
        <dbReference type="Proteomes" id="UP000318313"/>
    </source>
</evidence>
<feature type="transmembrane region" description="Helical" evidence="1">
    <location>
        <begin position="17"/>
        <end position="47"/>
    </location>
</feature>
<gene>
    <name evidence="3" type="ORF">Enr17x_01230</name>
</gene>
<dbReference type="RefSeq" id="WP_145305319.1">
    <property type="nucleotide sequence ID" value="NZ_CP037452.1"/>
</dbReference>
<feature type="domain" description="DUF1559" evidence="2">
    <location>
        <begin position="151"/>
        <end position="293"/>
    </location>
</feature>
<reference evidence="3 4" key="1">
    <citation type="submission" date="2019-03" db="EMBL/GenBank/DDBJ databases">
        <title>Deep-cultivation of Planctomycetes and their phenomic and genomic characterization uncovers novel biology.</title>
        <authorList>
            <person name="Wiegand S."/>
            <person name="Jogler M."/>
            <person name="Boedeker C."/>
            <person name="Pinto D."/>
            <person name="Vollmers J."/>
            <person name="Rivas-Marin E."/>
            <person name="Kohn T."/>
            <person name="Peeters S.H."/>
            <person name="Heuer A."/>
            <person name="Rast P."/>
            <person name="Oberbeckmann S."/>
            <person name="Bunk B."/>
            <person name="Jeske O."/>
            <person name="Meyerdierks A."/>
            <person name="Storesund J.E."/>
            <person name="Kallscheuer N."/>
            <person name="Luecker S."/>
            <person name="Lage O.M."/>
            <person name="Pohl T."/>
            <person name="Merkel B.J."/>
            <person name="Hornburger P."/>
            <person name="Mueller R.-W."/>
            <person name="Bruemmer F."/>
            <person name="Labrenz M."/>
            <person name="Spormann A.M."/>
            <person name="Op den Camp H."/>
            <person name="Overmann J."/>
            <person name="Amann R."/>
            <person name="Jetten M.S.M."/>
            <person name="Mascher T."/>
            <person name="Medema M.H."/>
            <person name="Devos D.P."/>
            <person name="Kaster A.-K."/>
            <person name="Ovreas L."/>
            <person name="Rohde M."/>
            <person name="Galperin M.Y."/>
            <person name="Jogler C."/>
        </authorList>
    </citation>
    <scope>NUCLEOTIDE SEQUENCE [LARGE SCALE GENOMIC DNA]</scope>
    <source>
        <strain evidence="3 4">Enr17</strain>
    </source>
</reference>
<evidence type="ECO:0000256" key="1">
    <source>
        <dbReference type="SAM" id="Phobius"/>
    </source>
</evidence>
<proteinExistence type="predicted"/>
<dbReference type="AlphaFoldDB" id="A0A518I4S9"/>
<feature type="transmembrane region" description="Helical" evidence="1">
    <location>
        <begin position="67"/>
        <end position="85"/>
    </location>
</feature>
<dbReference type="InterPro" id="IPR011453">
    <property type="entry name" value="DUF1559"/>
</dbReference>
<dbReference type="EMBL" id="CP037452">
    <property type="protein sequence ID" value="QDV48114.1"/>
    <property type="molecule type" value="Genomic_DNA"/>
</dbReference>
<protein>
    <recommendedName>
        <fullName evidence="2">DUF1559 domain-containing protein</fullName>
    </recommendedName>
</protein>
<sequence length="362" mass="40477">MTPETLTPAEKRLQRRVIAVCAFMTLCFVTLCLGVVFPVQMGFQLVIGWTSYIARALPVFTISVERTTWFLVALILFTLGIHFVCKKRYRRKQASKAESGESNWRLRWTLSLAMMCLMLALSGICVISMTHQTWWMVTGENMVAYRRGMMAARRSTSKNNLRQIGLAMHDYHESNSQLPMGGTFDQTGQPHHSWTTRLVPYLDQAELYNQIDFHQSWTAEANQKAFQTRIPAFQNPGLYSDYDHGKSSEEVFRGYKPIHYAANSRVFNVNSGLTFKKIPDGTSNTIFAGEVKAGIKAWGDPLNFRDPVLGINVNPHGFGGPFTGGTQVLMGDGSARFISDDIDPAVLKAISTPNGGEPVGEF</sequence>
<dbReference type="KEGG" id="gfm:Enr17x_01230"/>
<dbReference type="OrthoDB" id="285651at2"/>
<feature type="transmembrane region" description="Helical" evidence="1">
    <location>
        <begin position="106"/>
        <end position="129"/>
    </location>
</feature>
<dbReference type="PANTHER" id="PTHR30093">
    <property type="entry name" value="GENERAL SECRETION PATHWAY PROTEIN G"/>
    <property type="match status" value="1"/>
</dbReference>
<dbReference type="NCBIfam" id="TIGR04294">
    <property type="entry name" value="pre_pil_HX9DG"/>
    <property type="match status" value="1"/>
</dbReference>
<keyword evidence="4" id="KW-1185">Reference proteome</keyword>
<dbReference type="Proteomes" id="UP000318313">
    <property type="component" value="Chromosome"/>
</dbReference>